<dbReference type="EMBL" id="VYZN01000040">
    <property type="protein sequence ID" value="KAE9532050.1"/>
    <property type="molecule type" value="Genomic_DNA"/>
</dbReference>
<protein>
    <submittedName>
        <fullName evidence="1">Uncharacterized protein</fullName>
    </submittedName>
</protein>
<accession>A0A6G0THQ4</accession>
<name>A0A6G0THQ4_APHGL</name>
<keyword evidence="2" id="KW-1185">Reference proteome</keyword>
<gene>
    <name evidence="1" type="ORF">AGLY_010252</name>
</gene>
<evidence type="ECO:0000313" key="2">
    <source>
        <dbReference type="Proteomes" id="UP000475862"/>
    </source>
</evidence>
<dbReference type="Proteomes" id="UP000475862">
    <property type="component" value="Unassembled WGS sequence"/>
</dbReference>
<evidence type="ECO:0000313" key="1">
    <source>
        <dbReference type="EMBL" id="KAE9532050.1"/>
    </source>
</evidence>
<organism evidence="1 2">
    <name type="scientific">Aphis glycines</name>
    <name type="common">Soybean aphid</name>
    <dbReference type="NCBI Taxonomy" id="307491"/>
    <lineage>
        <taxon>Eukaryota</taxon>
        <taxon>Metazoa</taxon>
        <taxon>Ecdysozoa</taxon>
        <taxon>Arthropoda</taxon>
        <taxon>Hexapoda</taxon>
        <taxon>Insecta</taxon>
        <taxon>Pterygota</taxon>
        <taxon>Neoptera</taxon>
        <taxon>Paraneoptera</taxon>
        <taxon>Hemiptera</taxon>
        <taxon>Sternorrhyncha</taxon>
        <taxon>Aphidomorpha</taxon>
        <taxon>Aphidoidea</taxon>
        <taxon>Aphididae</taxon>
        <taxon>Aphidini</taxon>
        <taxon>Aphis</taxon>
        <taxon>Aphis</taxon>
    </lineage>
</organism>
<proteinExistence type="predicted"/>
<dbReference type="AlphaFoldDB" id="A0A6G0THQ4"/>
<reference evidence="1 2" key="1">
    <citation type="submission" date="2019-08" db="EMBL/GenBank/DDBJ databases">
        <title>The genome of the soybean aphid Biotype 1, its phylome, world population structure and adaptation to the North American continent.</title>
        <authorList>
            <person name="Giordano R."/>
            <person name="Donthu R.K."/>
            <person name="Hernandez A.G."/>
            <person name="Wright C.L."/>
            <person name="Zimin A.V."/>
        </authorList>
    </citation>
    <scope>NUCLEOTIDE SEQUENCE [LARGE SCALE GENOMIC DNA]</scope>
    <source>
        <tissue evidence="1">Whole aphids</tissue>
    </source>
</reference>
<sequence>MFRLFYLKDLCEVKFTFPKWPLPNTLTKTVEGRNVGDPVDILRCSVIVGGSGGRTATPKPNGRAPANPQVLIGSGVSPGVHFSSSLTSPPSKLCNHIEISYKYYKLLNIYKPVELSECECDLECCCTGTNGDDLLRSLLQAAILITSAKRSPCGSNCKAIPCRISSINSSNRRNLMAHNTYLTSSLPVTAAHLETVAFSGITFLSAFRNGCKLT</sequence>
<comment type="caution">
    <text evidence="1">The sequence shown here is derived from an EMBL/GenBank/DDBJ whole genome shotgun (WGS) entry which is preliminary data.</text>
</comment>